<name>T1CAA7_9ZZZZ</name>
<comment type="similarity">
    <text evidence="1">Belongs to the glycosyltransferase 2 family.</text>
</comment>
<dbReference type="InterPro" id="IPR001173">
    <property type="entry name" value="Glyco_trans_2-like"/>
</dbReference>
<dbReference type="GO" id="GO:0006506">
    <property type="term" value="P:GPI anchor biosynthetic process"/>
    <property type="evidence" value="ECO:0007669"/>
    <property type="project" value="TreeGrafter"/>
</dbReference>
<feature type="domain" description="Glycosyltransferase 2-like" evidence="5">
    <location>
        <begin position="7"/>
        <end position="171"/>
    </location>
</feature>
<keyword evidence="2" id="KW-0328">Glycosyltransferase</keyword>
<dbReference type="PANTHER" id="PTHR43398">
    <property type="entry name" value="DOLICHOL-PHOSPHATE MANNOSYLTRANSFERASE SUBUNIT 1"/>
    <property type="match status" value="1"/>
</dbReference>
<dbReference type="Gene3D" id="3.90.550.10">
    <property type="entry name" value="Spore Coat Polysaccharide Biosynthesis Protein SpsA, Chain A"/>
    <property type="match status" value="1"/>
</dbReference>
<dbReference type="GO" id="GO:0016020">
    <property type="term" value="C:membrane"/>
    <property type="evidence" value="ECO:0007669"/>
    <property type="project" value="GOC"/>
</dbReference>
<evidence type="ECO:0000259" key="5">
    <source>
        <dbReference type="Pfam" id="PF00535"/>
    </source>
</evidence>
<reference evidence="6" key="1">
    <citation type="submission" date="2013-08" db="EMBL/GenBank/DDBJ databases">
        <authorList>
            <person name="Mendez C."/>
            <person name="Richter M."/>
            <person name="Ferrer M."/>
            <person name="Sanchez J."/>
        </authorList>
    </citation>
    <scope>NUCLEOTIDE SEQUENCE</scope>
</reference>
<keyword evidence="4" id="KW-0472">Membrane</keyword>
<dbReference type="Pfam" id="PF00535">
    <property type="entry name" value="Glycos_transf_2"/>
    <property type="match status" value="1"/>
</dbReference>
<dbReference type="GO" id="GO:0004582">
    <property type="term" value="F:dolichyl-phosphate beta-D-mannosyltransferase activity"/>
    <property type="evidence" value="ECO:0007669"/>
    <property type="project" value="InterPro"/>
</dbReference>
<dbReference type="GO" id="GO:0035269">
    <property type="term" value="P:protein O-linked glycosylation via mannose"/>
    <property type="evidence" value="ECO:0007669"/>
    <property type="project" value="TreeGrafter"/>
</dbReference>
<evidence type="ECO:0000256" key="1">
    <source>
        <dbReference type="ARBA" id="ARBA00006739"/>
    </source>
</evidence>
<protein>
    <submittedName>
        <fullName evidence="6">Glycosyl transferase family protein</fullName>
    </submittedName>
</protein>
<keyword evidence="4" id="KW-0812">Transmembrane</keyword>
<evidence type="ECO:0000256" key="4">
    <source>
        <dbReference type="SAM" id="Phobius"/>
    </source>
</evidence>
<keyword evidence="3 6" id="KW-0808">Transferase</keyword>
<dbReference type="GO" id="GO:0006488">
    <property type="term" value="P:dolichol-linked oligosaccharide biosynthetic process"/>
    <property type="evidence" value="ECO:0007669"/>
    <property type="project" value="TreeGrafter"/>
</dbReference>
<dbReference type="PANTHER" id="PTHR43398:SF1">
    <property type="entry name" value="DOLICHOL-PHOSPHATE MANNOSYLTRANSFERASE SUBUNIT 1"/>
    <property type="match status" value="1"/>
</dbReference>
<proteinExistence type="inferred from homology"/>
<dbReference type="InterPro" id="IPR029044">
    <property type="entry name" value="Nucleotide-diphossugar_trans"/>
</dbReference>
<dbReference type="InterPro" id="IPR039528">
    <property type="entry name" value="DPM1-like"/>
</dbReference>
<evidence type="ECO:0000256" key="3">
    <source>
        <dbReference type="ARBA" id="ARBA00022679"/>
    </source>
</evidence>
<accession>T1CAA7</accession>
<reference evidence="6" key="2">
    <citation type="journal article" date="2014" name="ISME J.">
        <title>Microbial stratification in low pH oxic and suboxic macroscopic growths along an acid mine drainage.</title>
        <authorList>
            <person name="Mendez-Garcia C."/>
            <person name="Mesa V."/>
            <person name="Sprenger R.R."/>
            <person name="Richter M."/>
            <person name="Diez M.S."/>
            <person name="Solano J."/>
            <person name="Bargiela R."/>
            <person name="Golyshina O.V."/>
            <person name="Manteca A."/>
            <person name="Ramos J.L."/>
            <person name="Gallego J.R."/>
            <person name="Llorente I."/>
            <person name="Martins Dos Santos V.A."/>
            <person name="Jensen O.N."/>
            <person name="Pelaez A.I."/>
            <person name="Sanchez J."/>
            <person name="Ferrer M."/>
        </authorList>
    </citation>
    <scope>NUCLEOTIDE SEQUENCE</scope>
</reference>
<dbReference type="SUPFAM" id="SSF53448">
    <property type="entry name" value="Nucleotide-diphospho-sugar transferases"/>
    <property type="match status" value="1"/>
</dbReference>
<evidence type="ECO:0000313" key="6">
    <source>
        <dbReference type="EMBL" id="EQD62494.1"/>
    </source>
</evidence>
<dbReference type="AlphaFoldDB" id="T1CAA7"/>
<feature type="transmembrane region" description="Helical" evidence="4">
    <location>
        <begin position="128"/>
        <end position="147"/>
    </location>
</feature>
<organism evidence="6">
    <name type="scientific">mine drainage metagenome</name>
    <dbReference type="NCBI Taxonomy" id="410659"/>
    <lineage>
        <taxon>unclassified sequences</taxon>
        <taxon>metagenomes</taxon>
        <taxon>ecological metagenomes</taxon>
    </lineage>
</organism>
<comment type="caution">
    <text evidence="6">The sequence shown here is derived from an EMBL/GenBank/DDBJ whole genome shotgun (WGS) entry which is preliminary data.</text>
</comment>
<gene>
    <name evidence="6" type="ORF">B2A_02797</name>
</gene>
<keyword evidence="4" id="KW-1133">Transmembrane helix</keyword>
<sequence length="232" mass="26379">MYYDNLTIIVPTLNEGDNIGVLISELKSRYRRAKIIVADDNSTDSTKSAVLAMKRKYMGITFFDRRKKRNHGLTASVVDAASHVHTKYIVVMDGDLQHPPDVVKQIYGALQENDIVVGVRKRVKGWGFYRMLLSKGITIITIFIFLLRRKKIVSDPMSGFFGVRTAIFDKVIRDNKDGFVPGGYKVLLDLLRMVGPSVSIAEVGYNTFHARRYGRSKLRIRHMVDVLRSALR</sequence>
<dbReference type="EMBL" id="AUZZ01001900">
    <property type="protein sequence ID" value="EQD62494.1"/>
    <property type="molecule type" value="Genomic_DNA"/>
</dbReference>
<evidence type="ECO:0000256" key="2">
    <source>
        <dbReference type="ARBA" id="ARBA00022676"/>
    </source>
</evidence>